<organism evidence="2">
    <name type="scientific">Panstrongylus lignarius</name>
    <dbReference type="NCBI Taxonomy" id="156445"/>
    <lineage>
        <taxon>Eukaryota</taxon>
        <taxon>Metazoa</taxon>
        <taxon>Ecdysozoa</taxon>
        <taxon>Arthropoda</taxon>
        <taxon>Hexapoda</taxon>
        <taxon>Insecta</taxon>
        <taxon>Pterygota</taxon>
        <taxon>Neoptera</taxon>
        <taxon>Paraneoptera</taxon>
        <taxon>Hemiptera</taxon>
        <taxon>Heteroptera</taxon>
        <taxon>Panheteroptera</taxon>
        <taxon>Cimicomorpha</taxon>
        <taxon>Reduviidae</taxon>
        <taxon>Triatominae</taxon>
        <taxon>Panstrongylus</taxon>
    </lineage>
</organism>
<evidence type="ECO:0000256" key="1">
    <source>
        <dbReference type="SAM" id="Phobius"/>
    </source>
</evidence>
<keyword evidence="1" id="KW-0812">Transmembrane</keyword>
<reference evidence="2" key="1">
    <citation type="journal article" date="2018" name="PLoS Negl. Trop. Dis.">
        <title>An insight into the salivary gland and fat body transcriptome of Panstrongylus lignarius (Hemiptera: Heteroptera), the main vector of Chagas disease in Peru.</title>
        <authorList>
            <person name="Nevoa J.C."/>
            <person name="Mendes M.T."/>
            <person name="da Silva M.V."/>
            <person name="Soares S.C."/>
            <person name="Oliveira C.J.F."/>
            <person name="Ribeiro J.M.C."/>
        </authorList>
    </citation>
    <scope>NUCLEOTIDE SEQUENCE</scope>
</reference>
<name>A0A224Y0Y2_9HEMI</name>
<accession>A0A224Y0Y2</accession>
<protein>
    <submittedName>
        <fullName evidence="2">Uncharacterized protein</fullName>
    </submittedName>
</protein>
<dbReference type="AlphaFoldDB" id="A0A224Y0Y2"/>
<proteinExistence type="predicted"/>
<keyword evidence="1" id="KW-0472">Membrane</keyword>
<keyword evidence="1" id="KW-1133">Transmembrane helix</keyword>
<feature type="transmembrane region" description="Helical" evidence="1">
    <location>
        <begin position="85"/>
        <end position="105"/>
    </location>
</feature>
<dbReference type="EMBL" id="GFTR01001766">
    <property type="protein sequence ID" value="JAW14660.1"/>
    <property type="molecule type" value="Transcribed_RNA"/>
</dbReference>
<sequence>MKSMVDIWLVTMKVRGLLFFVCGIITFKTSPFCSTSFIDMFTSSLLLHAPAIPIIRTTFHIKYLSSQASIINLLISSLFKMLDFFALYPSPCLLMTALSLLKLLMSRF</sequence>
<evidence type="ECO:0000313" key="2">
    <source>
        <dbReference type="EMBL" id="JAW14660.1"/>
    </source>
</evidence>